<feature type="region of interest" description="Disordered" evidence="1">
    <location>
        <begin position="39"/>
        <end position="59"/>
    </location>
</feature>
<organism evidence="3 4">
    <name type="scientific">Cercospora kikuchii</name>
    <dbReference type="NCBI Taxonomy" id="84275"/>
    <lineage>
        <taxon>Eukaryota</taxon>
        <taxon>Fungi</taxon>
        <taxon>Dikarya</taxon>
        <taxon>Ascomycota</taxon>
        <taxon>Pezizomycotina</taxon>
        <taxon>Dothideomycetes</taxon>
        <taxon>Dothideomycetidae</taxon>
        <taxon>Mycosphaerellales</taxon>
        <taxon>Mycosphaerellaceae</taxon>
        <taxon>Cercospora</taxon>
    </lineage>
</organism>
<proteinExistence type="predicted"/>
<dbReference type="PANTHER" id="PTHR24148:SF73">
    <property type="entry name" value="HET DOMAIN PROTEIN (AFU_ORTHOLOGUE AFUA_8G01020)"/>
    <property type="match status" value="1"/>
</dbReference>
<name>A0A9P3CU89_9PEZI</name>
<dbReference type="GeneID" id="68294561"/>
<evidence type="ECO:0000256" key="1">
    <source>
        <dbReference type="SAM" id="MobiDB-lite"/>
    </source>
</evidence>
<feature type="domain" description="Heterokaryon incompatibility" evidence="2">
    <location>
        <begin position="105"/>
        <end position="257"/>
    </location>
</feature>
<dbReference type="Proteomes" id="UP000825890">
    <property type="component" value="Unassembled WGS sequence"/>
</dbReference>
<dbReference type="EMBL" id="BOLY01000006">
    <property type="protein sequence ID" value="GIZ45835.1"/>
    <property type="molecule type" value="Genomic_DNA"/>
</dbReference>
<protein>
    <recommendedName>
        <fullName evidence="2">Heterokaryon incompatibility domain-containing protein</fullName>
    </recommendedName>
</protein>
<dbReference type="InterPro" id="IPR010730">
    <property type="entry name" value="HET"/>
</dbReference>
<dbReference type="InterPro" id="IPR052895">
    <property type="entry name" value="HetReg/Transcr_Mod"/>
</dbReference>
<gene>
    <name evidence="3" type="ORF">CKM354_000898600</name>
</gene>
<comment type="caution">
    <text evidence="3">The sequence shown here is derived from an EMBL/GenBank/DDBJ whole genome shotgun (WGS) entry which is preliminary data.</text>
</comment>
<sequence>MTFTSSACGDFDADDCAALIMTSPQDMLSNADVDSLERASTSSPWLQNNSSEVNSGSPAPVAAYSPVPLEDPKTQIRLLRFVSAVGHSPLALETSVWSLDEAPPYVAISYTWGGLNTRTVVINGEPVRIRYNAYYALRQVQLHHRQIHIWIDSICINQSDDAGKSAQVAMMYRIFNGATQVVSSLGAHSGNIEWLFTVVRFLKPILERLPTSRYQEWELRQALCEELFEGSLRDDFRTAIRDLDQNPYWQRLWVVQEVAAAHNDIGLLSGPHHIGAIAMKSFQTVAIPEMFGHFHQRRFRRRDRATMALLAIMGKFRDDSRSLETNLSQFGEFHCSDPRDRLFALVEFTDCLCACIEDSDVRDLDLHLPPQAVDFIGRNDESPHQIAQPVVGVFGNVAALVCPGAQPDDILVPVEGSKGLLLIVRGSKTKNVHYDIIGQGLLIEHHIIMARPLCRPGWCRCSPALLARQPIFVADVHVALTVEELIVLRAQQNPIMKEKACIKKSSIAAGLARMATSPSTRPRSTVSLTNIACKWWH</sequence>
<evidence type="ECO:0000313" key="3">
    <source>
        <dbReference type="EMBL" id="GIZ45835.1"/>
    </source>
</evidence>
<keyword evidence="4" id="KW-1185">Reference proteome</keyword>
<dbReference type="PANTHER" id="PTHR24148">
    <property type="entry name" value="ANKYRIN REPEAT DOMAIN-CONTAINING PROTEIN 39 HOMOLOG-RELATED"/>
    <property type="match status" value="1"/>
</dbReference>
<evidence type="ECO:0000313" key="4">
    <source>
        <dbReference type="Proteomes" id="UP000825890"/>
    </source>
</evidence>
<reference evidence="3 4" key="1">
    <citation type="submission" date="2021-01" db="EMBL/GenBank/DDBJ databases">
        <title>Cercospora kikuchii MAFF 305040 whole genome shotgun sequence.</title>
        <authorList>
            <person name="Kashiwa T."/>
            <person name="Suzuki T."/>
        </authorList>
    </citation>
    <scope>NUCLEOTIDE SEQUENCE [LARGE SCALE GENOMIC DNA]</scope>
    <source>
        <strain evidence="3 4">MAFF 305040</strain>
    </source>
</reference>
<evidence type="ECO:0000259" key="2">
    <source>
        <dbReference type="Pfam" id="PF06985"/>
    </source>
</evidence>
<accession>A0A9P3CU89</accession>
<dbReference type="RefSeq" id="XP_044660322.1">
    <property type="nucleotide sequence ID" value="XM_044804387.1"/>
</dbReference>
<dbReference type="Pfam" id="PF06985">
    <property type="entry name" value="HET"/>
    <property type="match status" value="1"/>
</dbReference>
<feature type="compositionally biased region" description="Polar residues" evidence="1">
    <location>
        <begin position="39"/>
        <end position="56"/>
    </location>
</feature>
<dbReference type="OrthoDB" id="3647231at2759"/>
<dbReference type="AlphaFoldDB" id="A0A9P3CU89"/>